<dbReference type="PRINTS" id="PR00420">
    <property type="entry name" value="RNGMNOXGNASE"/>
</dbReference>
<evidence type="ECO:0000256" key="3">
    <source>
        <dbReference type="ARBA" id="ARBA00023002"/>
    </source>
</evidence>
<keyword evidence="2" id="KW-0274">FAD</keyword>
<accession>A0ABR1JQ98</accession>
<protein>
    <recommendedName>
        <fullName evidence="4">FAD-binding domain-containing protein</fullName>
    </recommendedName>
</protein>
<name>A0ABR1JQ98_9AGAR</name>
<feature type="domain" description="FAD-binding" evidence="4">
    <location>
        <begin position="280"/>
        <end position="363"/>
    </location>
</feature>
<dbReference type="Proteomes" id="UP001498398">
    <property type="component" value="Unassembled WGS sequence"/>
</dbReference>
<dbReference type="EMBL" id="JBANRG010000006">
    <property type="protein sequence ID" value="KAK7465533.1"/>
    <property type="molecule type" value="Genomic_DNA"/>
</dbReference>
<gene>
    <name evidence="5" type="ORF">VKT23_005507</name>
</gene>
<feature type="domain" description="FAD-binding" evidence="4">
    <location>
        <begin position="6"/>
        <end position="170"/>
    </location>
</feature>
<evidence type="ECO:0000256" key="2">
    <source>
        <dbReference type="ARBA" id="ARBA00022827"/>
    </source>
</evidence>
<keyword evidence="1" id="KW-0285">Flavoprotein</keyword>
<evidence type="ECO:0000313" key="5">
    <source>
        <dbReference type="EMBL" id="KAK7465533.1"/>
    </source>
</evidence>
<dbReference type="Pfam" id="PF01494">
    <property type="entry name" value="FAD_binding_3"/>
    <property type="match status" value="2"/>
</dbReference>
<dbReference type="InterPro" id="IPR051104">
    <property type="entry name" value="FAD_monoxygenase"/>
</dbReference>
<keyword evidence="6" id="KW-1185">Reference proteome</keyword>
<organism evidence="5 6">
    <name type="scientific">Marasmiellus scandens</name>
    <dbReference type="NCBI Taxonomy" id="2682957"/>
    <lineage>
        <taxon>Eukaryota</taxon>
        <taxon>Fungi</taxon>
        <taxon>Dikarya</taxon>
        <taxon>Basidiomycota</taxon>
        <taxon>Agaricomycotina</taxon>
        <taxon>Agaricomycetes</taxon>
        <taxon>Agaricomycetidae</taxon>
        <taxon>Agaricales</taxon>
        <taxon>Marasmiineae</taxon>
        <taxon>Omphalotaceae</taxon>
        <taxon>Marasmiellus</taxon>
    </lineage>
</organism>
<evidence type="ECO:0000256" key="1">
    <source>
        <dbReference type="ARBA" id="ARBA00022630"/>
    </source>
</evidence>
<dbReference type="InterPro" id="IPR002938">
    <property type="entry name" value="FAD-bd"/>
</dbReference>
<proteinExistence type="predicted"/>
<evidence type="ECO:0000259" key="4">
    <source>
        <dbReference type="Pfam" id="PF01494"/>
    </source>
</evidence>
<dbReference type="InterPro" id="IPR036188">
    <property type="entry name" value="FAD/NAD-bd_sf"/>
</dbReference>
<dbReference type="SUPFAM" id="SSF51905">
    <property type="entry name" value="FAD/NAD(P)-binding domain"/>
    <property type="match status" value="1"/>
</dbReference>
<dbReference type="PANTHER" id="PTHR46720:SF3">
    <property type="entry name" value="FAD-BINDING DOMAIN-CONTAINING PROTEIN-RELATED"/>
    <property type="match status" value="1"/>
</dbReference>
<dbReference type="PANTHER" id="PTHR46720">
    <property type="entry name" value="HYDROXYLASE, PUTATIVE (AFU_ORTHOLOGUE AFUA_3G01460)-RELATED"/>
    <property type="match status" value="1"/>
</dbReference>
<comment type="caution">
    <text evidence="5">The sequence shown here is derived from an EMBL/GenBank/DDBJ whole genome shotgun (WGS) entry which is preliminary data.</text>
</comment>
<reference evidence="5 6" key="1">
    <citation type="submission" date="2024-01" db="EMBL/GenBank/DDBJ databases">
        <title>A draft genome for the cacao thread blight pathogen Marasmiellus scandens.</title>
        <authorList>
            <person name="Baruah I.K."/>
            <person name="Leung J."/>
            <person name="Bukari Y."/>
            <person name="Amoako-Attah I."/>
            <person name="Meinhardt L.W."/>
            <person name="Bailey B.A."/>
            <person name="Cohen S.P."/>
        </authorList>
    </citation>
    <scope>NUCLEOTIDE SEQUENCE [LARGE SCALE GENOMIC DNA]</scope>
    <source>
        <strain evidence="5 6">GH-19</strain>
    </source>
</reference>
<evidence type="ECO:0000313" key="6">
    <source>
        <dbReference type="Proteomes" id="UP001498398"/>
    </source>
</evidence>
<sequence length="421" mass="45903">MPTKDFSVAIIGGGLCGLAAAVPLYRAGIDVKVFENAPKFGEVGAGVGLGPNSVRALNALGVLSTVLARAEEAGPKMRVFNFVSGYEGHEEVFDYKTTDPTNIGIGIYRPAFLDALTSLLDSSVTQFDKRCTSITSDHGKHVIHFADRSTYEADLVIGADGIKSVTRGYVAGDSENKPLKYTHTAAYRALVPHKDLLAAGLETDLVTRPQCFVGLDRHVITFPIQNDAIINIVAFVSDHATPWVPELPPPWVTPSSQSELKGYYKNFGKDVMIILDHMKEPSKWFVHAVDPVLEGYVKDGVVLVGDAAHPMLPHLGAGVGQGFEDVLVLTDLLVHPQTRKANLSDVLAQYNRIRPPRANSVLRGSTRAGDIYDSFHPESKNGIPEMEKLLEDIWEPVWNHDLKKDILDCVGLLEKNGVFSK</sequence>
<dbReference type="Gene3D" id="3.50.50.60">
    <property type="entry name" value="FAD/NAD(P)-binding domain"/>
    <property type="match status" value="1"/>
</dbReference>
<dbReference type="SUPFAM" id="SSF54373">
    <property type="entry name" value="FAD-linked reductases, C-terminal domain"/>
    <property type="match status" value="1"/>
</dbReference>
<keyword evidence="3" id="KW-0560">Oxidoreductase</keyword>